<keyword evidence="2" id="KW-1185">Reference proteome</keyword>
<name>A0A369VXI1_9SPHN</name>
<dbReference type="RefSeq" id="WP_114686608.1">
    <property type="nucleotide sequence ID" value="NZ_QQNB01000001.1"/>
</dbReference>
<gene>
    <name evidence="1" type="ORF">DVW87_05065</name>
</gene>
<comment type="caution">
    <text evidence="1">The sequence shown here is derived from an EMBL/GenBank/DDBJ whole genome shotgun (WGS) entry which is preliminary data.</text>
</comment>
<proteinExistence type="predicted"/>
<dbReference type="EMBL" id="QQNB01000001">
    <property type="protein sequence ID" value="RDE07028.1"/>
    <property type="molecule type" value="Genomic_DNA"/>
</dbReference>
<dbReference type="AlphaFoldDB" id="A0A369VXI1"/>
<dbReference type="OrthoDB" id="7452167at2"/>
<dbReference type="Proteomes" id="UP000253918">
    <property type="component" value="Unassembled WGS sequence"/>
</dbReference>
<sequence>MPGERVYDTPTHAVAESGVVLLDGPDGLAISLTPAAARASAAAMIAAADAAEAQGGSTGDQLPS</sequence>
<evidence type="ECO:0000313" key="1">
    <source>
        <dbReference type="EMBL" id="RDE07028.1"/>
    </source>
</evidence>
<protein>
    <submittedName>
        <fullName evidence="1">Uncharacterized protein</fullName>
    </submittedName>
</protein>
<organism evidence="1 2">
    <name type="scientific">Sphingomonas aracearum</name>
    <dbReference type="NCBI Taxonomy" id="2283317"/>
    <lineage>
        <taxon>Bacteria</taxon>
        <taxon>Pseudomonadati</taxon>
        <taxon>Pseudomonadota</taxon>
        <taxon>Alphaproteobacteria</taxon>
        <taxon>Sphingomonadales</taxon>
        <taxon>Sphingomonadaceae</taxon>
        <taxon>Sphingomonas</taxon>
    </lineage>
</organism>
<evidence type="ECO:0000313" key="2">
    <source>
        <dbReference type="Proteomes" id="UP000253918"/>
    </source>
</evidence>
<accession>A0A369VXI1</accession>
<reference evidence="1 2" key="1">
    <citation type="submission" date="2018-07" db="EMBL/GenBank/DDBJ databases">
        <title>a novel species of Sphingomonas isolated from the rhizosphere soil of Araceae plant.</title>
        <authorList>
            <person name="Zhiyong W."/>
            <person name="Qinglan Z."/>
            <person name="Zhiwei F."/>
            <person name="Ding X."/>
            <person name="Gejiao W."/>
            <person name="Shixue Z."/>
        </authorList>
    </citation>
    <scope>NUCLEOTIDE SEQUENCE [LARGE SCALE GENOMIC DNA]</scope>
    <source>
        <strain evidence="1 2">WZY 27</strain>
    </source>
</reference>